<dbReference type="GO" id="GO:0003676">
    <property type="term" value="F:nucleic acid binding"/>
    <property type="evidence" value="ECO:0007669"/>
    <property type="project" value="InterPro"/>
</dbReference>
<sequence>MSDCRSALSAIRNNLLTVHRSKYAVETRLLIYLLERELDTRIVLIWIPSHIGIAGNELADGLAKEAAQKPPDMNIKVPIEDLMAVAREETWLATQASIKRDYTYKGIFYFPKFYDEKARKPWFSRINAERYFVTLINRIRANHYNLGSSLFRKNYVDSQRCECGYECEDLRHVLLQCHKYDDLRIKLDEDLRAASYLAEIDVYRMIKNRNWNLLYLIFKFLKGTGKII</sequence>
<dbReference type="OrthoDB" id="7700353at2759"/>
<reference evidence="3" key="1">
    <citation type="submission" date="2025-08" db="UniProtKB">
        <authorList>
            <consortium name="RefSeq"/>
        </authorList>
    </citation>
    <scope>IDENTIFICATION</scope>
    <source>
        <tissue evidence="3">Whole body</tissue>
    </source>
</reference>
<proteinExistence type="predicted"/>
<dbReference type="Proteomes" id="UP000504618">
    <property type="component" value="Unplaced"/>
</dbReference>
<evidence type="ECO:0000313" key="3">
    <source>
        <dbReference type="RefSeq" id="XP_024890307.1"/>
    </source>
</evidence>
<protein>
    <submittedName>
        <fullName evidence="3">Uncharacterized protein LOC112466447</fullName>
    </submittedName>
</protein>
<dbReference type="GO" id="GO:0004523">
    <property type="term" value="F:RNA-DNA hybrid ribonuclease activity"/>
    <property type="evidence" value="ECO:0007669"/>
    <property type="project" value="InterPro"/>
</dbReference>
<organism evidence="2 3">
    <name type="scientific">Temnothorax curvispinosus</name>
    <dbReference type="NCBI Taxonomy" id="300111"/>
    <lineage>
        <taxon>Eukaryota</taxon>
        <taxon>Metazoa</taxon>
        <taxon>Ecdysozoa</taxon>
        <taxon>Arthropoda</taxon>
        <taxon>Hexapoda</taxon>
        <taxon>Insecta</taxon>
        <taxon>Pterygota</taxon>
        <taxon>Neoptera</taxon>
        <taxon>Endopterygota</taxon>
        <taxon>Hymenoptera</taxon>
        <taxon>Apocrita</taxon>
        <taxon>Aculeata</taxon>
        <taxon>Formicoidea</taxon>
        <taxon>Formicidae</taxon>
        <taxon>Myrmicinae</taxon>
        <taxon>Temnothorax</taxon>
    </lineage>
</organism>
<keyword evidence="2" id="KW-1185">Reference proteome</keyword>
<dbReference type="RefSeq" id="XP_024890307.1">
    <property type="nucleotide sequence ID" value="XM_025034539.1"/>
</dbReference>
<dbReference type="GeneID" id="112466447"/>
<evidence type="ECO:0000313" key="2">
    <source>
        <dbReference type="Proteomes" id="UP000504618"/>
    </source>
</evidence>
<dbReference type="Gene3D" id="3.30.420.10">
    <property type="entry name" value="Ribonuclease H-like superfamily/Ribonuclease H"/>
    <property type="match status" value="1"/>
</dbReference>
<dbReference type="InterPro" id="IPR012337">
    <property type="entry name" value="RNaseH-like_sf"/>
</dbReference>
<name>A0A6J1R6N0_9HYME</name>
<feature type="domain" description="RNase H type-1" evidence="1">
    <location>
        <begin position="1"/>
        <end position="68"/>
    </location>
</feature>
<dbReference type="InterPro" id="IPR002156">
    <property type="entry name" value="RNaseH_domain"/>
</dbReference>
<dbReference type="CDD" id="cd09276">
    <property type="entry name" value="Rnase_HI_RT_non_LTR"/>
    <property type="match status" value="1"/>
</dbReference>
<dbReference type="InterPro" id="IPR036397">
    <property type="entry name" value="RNaseH_sf"/>
</dbReference>
<evidence type="ECO:0000259" key="1">
    <source>
        <dbReference type="PROSITE" id="PS50879"/>
    </source>
</evidence>
<dbReference type="SUPFAM" id="SSF53098">
    <property type="entry name" value="Ribonuclease H-like"/>
    <property type="match status" value="1"/>
</dbReference>
<dbReference type="PROSITE" id="PS50879">
    <property type="entry name" value="RNASE_H_1"/>
    <property type="match status" value="1"/>
</dbReference>
<accession>A0A6J1R6N0</accession>
<gene>
    <name evidence="3" type="primary">LOC112466447</name>
</gene>
<dbReference type="AlphaFoldDB" id="A0A6J1R6N0"/>